<reference evidence="2" key="1">
    <citation type="submission" date="2022-06" db="EMBL/GenBank/DDBJ databases">
        <title>Genome Sequence of Candolleomyces eurysporus.</title>
        <authorList>
            <person name="Buettner E."/>
        </authorList>
    </citation>
    <scope>NUCLEOTIDE SEQUENCE</scope>
    <source>
        <strain evidence="2">VTCC 930004</strain>
    </source>
</reference>
<name>A0A9W8MEV5_9AGAR</name>
<evidence type="ECO:0000313" key="3">
    <source>
        <dbReference type="Proteomes" id="UP001140091"/>
    </source>
</evidence>
<protein>
    <submittedName>
        <fullName evidence="2">Uncharacterized protein</fullName>
    </submittedName>
</protein>
<gene>
    <name evidence="2" type="ORF">H1R20_g10556</name>
</gene>
<sequence length="314" mass="35423">MADFLDYFAWNSSQLQETLIGHRFELFLRILNSALSYTPLDEIPARTIAPLPNGIAEEQVESLTLAFFSKDDRHEHVKDISKECRIQLCETVLMYMNNVRVQRVSFLLTEGTVVLKLLVPTLSDVSPWCMDSTVLPYVSALNRRVAEYVYQKSSTVTPAPVKGPERIAEAISQNSSTATPEVVKDPQERIAKAIVYVTRIFDAMSLEYKATHPDTLSNDLNGIAEYDNVHRVYTTSFNSLVDTIHQALVEVEFPDELLGFSERKRWKQLSRHRNICEGALSPLPEEPRASPETRDEMSRKGTGEITISIPSDSG</sequence>
<keyword evidence="3" id="KW-1185">Reference proteome</keyword>
<evidence type="ECO:0000313" key="2">
    <source>
        <dbReference type="EMBL" id="KAJ2926543.1"/>
    </source>
</evidence>
<feature type="compositionally biased region" description="Basic and acidic residues" evidence="1">
    <location>
        <begin position="285"/>
        <end position="302"/>
    </location>
</feature>
<feature type="non-terminal residue" evidence="2">
    <location>
        <position position="314"/>
    </location>
</feature>
<dbReference type="EMBL" id="JANBPK010001055">
    <property type="protein sequence ID" value="KAJ2926543.1"/>
    <property type="molecule type" value="Genomic_DNA"/>
</dbReference>
<comment type="caution">
    <text evidence="2">The sequence shown here is derived from an EMBL/GenBank/DDBJ whole genome shotgun (WGS) entry which is preliminary data.</text>
</comment>
<evidence type="ECO:0000256" key="1">
    <source>
        <dbReference type="SAM" id="MobiDB-lite"/>
    </source>
</evidence>
<dbReference type="AlphaFoldDB" id="A0A9W8MEV5"/>
<proteinExistence type="predicted"/>
<feature type="region of interest" description="Disordered" evidence="1">
    <location>
        <begin position="280"/>
        <end position="314"/>
    </location>
</feature>
<organism evidence="2 3">
    <name type="scientific">Candolleomyces eurysporus</name>
    <dbReference type="NCBI Taxonomy" id="2828524"/>
    <lineage>
        <taxon>Eukaryota</taxon>
        <taxon>Fungi</taxon>
        <taxon>Dikarya</taxon>
        <taxon>Basidiomycota</taxon>
        <taxon>Agaricomycotina</taxon>
        <taxon>Agaricomycetes</taxon>
        <taxon>Agaricomycetidae</taxon>
        <taxon>Agaricales</taxon>
        <taxon>Agaricineae</taxon>
        <taxon>Psathyrellaceae</taxon>
        <taxon>Candolleomyces</taxon>
    </lineage>
</organism>
<accession>A0A9W8MEV5</accession>
<dbReference type="Proteomes" id="UP001140091">
    <property type="component" value="Unassembled WGS sequence"/>
</dbReference>